<feature type="transmembrane region" description="Helical" evidence="5">
    <location>
        <begin position="210"/>
        <end position="234"/>
    </location>
</feature>
<keyword evidence="9" id="KW-1185">Reference proteome</keyword>
<name>A0A6G1X5A3_9BACI</name>
<evidence type="ECO:0000313" key="9">
    <source>
        <dbReference type="Proteomes" id="UP000480185"/>
    </source>
</evidence>
<keyword evidence="5" id="KW-0874">Quinone</keyword>
<dbReference type="GO" id="GO:0048038">
    <property type="term" value="F:quinone binding"/>
    <property type="evidence" value="ECO:0007669"/>
    <property type="project" value="UniProtKB-KW"/>
</dbReference>
<keyword evidence="5" id="KW-0813">Transport</keyword>
<dbReference type="InterPro" id="IPR001750">
    <property type="entry name" value="ND/Mrp_TM"/>
</dbReference>
<feature type="transmembrane region" description="Helical" evidence="5">
    <location>
        <begin position="313"/>
        <end position="334"/>
    </location>
</feature>
<comment type="similarity">
    <text evidence="5">Belongs to the complex I subunit 2 family.</text>
</comment>
<dbReference type="GO" id="GO:0008137">
    <property type="term" value="F:NADH dehydrogenase (ubiquinone) activity"/>
    <property type="evidence" value="ECO:0007669"/>
    <property type="project" value="InterPro"/>
</dbReference>
<reference evidence="8 9" key="1">
    <citation type="submission" date="2019-11" db="EMBL/GenBank/DDBJ databases">
        <authorList>
            <person name="Li J."/>
        </authorList>
    </citation>
    <scope>NUCLEOTIDE SEQUENCE [LARGE SCALE GENOMIC DNA]</scope>
    <source>
        <strain evidence="8 9">J4</strain>
    </source>
</reference>
<dbReference type="GO" id="GO:0042773">
    <property type="term" value="P:ATP synthesis coupled electron transport"/>
    <property type="evidence" value="ECO:0007669"/>
    <property type="project" value="InterPro"/>
</dbReference>
<gene>
    <name evidence="5 8" type="primary">nuoN</name>
    <name evidence="8" type="ORF">GH754_07565</name>
</gene>
<feature type="transmembrane region" description="Helical" evidence="5">
    <location>
        <begin position="421"/>
        <end position="443"/>
    </location>
</feature>
<feature type="transmembrane region" description="Helical" evidence="5">
    <location>
        <begin position="382"/>
        <end position="401"/>
    </location>
</feature>
<feature type="transmembrane region" description="Helical" evidence="5">
    <location>
        <begin position="246"/>
        <end position="270"/>
    </location>
</feature>
<accession>A0A6G1X5A3</accession>
<feature type="transmembrane region" description="Helical" evidence="5">
    <location>
        <begin position="79"/>
        <end position="98"/>
    </location>
</feature>
<feature type="transmembrane region" description="Helical" evidence="5">
    <location>
        <begin position="340"/>
        <end position="361"/>
    </location>
</feature>
<comment type="catalytic activity">
    <reaction evidence="5">
        <text>a quinone + NADH + 5 H(+)(in) = a quinol + NAD(+) + 4 H(+)(out)</text>
        <dbReference type="Rhea" id="RHEA:57888"/>
        <dbReference type="ChEBI" id="CHEBI:15378"/>
        <dbReference type="ChEBI" id="CHEBI:24646"/>
        <dbReference type="ChEBI" id="CHEBI:57540"/>
        <dbReference type="ChEBI" id="CHEBI:57945"/>
        <dbReference type="ChEBI" id="CHEBI:132124"/>
    </reaction>
</comment>
<feature type="transmembrane region" description="Helical" evidence="5">
    <location>
        <begin position="110"/>
        <end position="127"/>
    </location>
</feature>
<comment type="subunit">
    <text evidence="5">NDH-1 is composed of 14 different subunits. Subunits NuoA, H, J, K, L, M, N constitute the membrane sector of the complex.</text>
</comment>
<dbReference type="RefSeq" id="WP_153728113.1">
    <property type="nucleotide sequence ID" value="NZ_WJNH01000004.1"/>
</dbReference>
<keyword evidence="5" id="KW-1278">Translocase</keyword>
<feature type="domain" description="NADH:quinone oxidoreductase/Mrp antiporter transmembrane" evidence="7">
    <location>
        <begin position="130"/>
        <end position="430"/>
    </location>
</feature>
<dbReference type="Proteomes" id="UP000480185">
    <property type="component" value="Unassembled WGS sequence"/>
</dbReference>
<feature type="transmembrane region" description="Helical" evidence="5">
    <location>
        <begin position="282"/>
        <end position="304"/>
    </location>
</feature>
<evidence type="ECO:0000256" key="4">
    <source>
        <dbReference type="ARBA" id="ARBA00023136"/>
    </source>
</evidence>
<dbReference type="NCBIfam" id="TIGR01770">
    <property type="entry name" value="NDH_I_N"/>
    <property type="match status" value="1"/>
</dbReference>
<dbReference type="AlphaFoldDB" id="A0A6G1X5A3"/>
<evidence type="ECO:0000256" key="6">
    <source>
        <dbReference type="RuleBase" id="RU000320"/>
    </source>
</evidence>
<evidence type="ECO:0000256" key="5">
    <source>
        <dbReference type="HAMAP-Rule" id="MF_00445"/>
    </source>
</evidence>
<feature type="transmembrane region" description="Helical" evidence="5">
    <location>
        <begin position="42"/>
        <end position="59"/>
    </location>
</feature>
<dbReference type="HAMAP" id="MF_00445">
    <property type="entry name" value="NDH1_NuoN_1"/>
    <property type="match status" value="1"/>
</dbReference>
<proteinExistence type="inferred from homology"/>
<feature type="transmembrane region" description="Helical" evidence="5">
    <location>
        <begin position="12"/>
        <end position="30"/>
    </location>
</feature>
<dbReference type="EMBL" id="WJNH01000004">
    <property type="protein sequence ID" value="MRG86181.1"/>
    <property type="molecule type" value="Genomic_DNA"/>
</dbReference>
<dbReference type="PANTHER" id="PTHR22773">
    <property type="entry name" value="NADH DEHYDROGENASE"/>
    <property type="match status" value="1"/>
</dbReference>
<dbReference type="InterPro" id="IPR010096">
    <property type="entry name" value="NADH-Q_OxRdtase_suN/2"/>
</dbReference>
<evidence type="ECO:0000313" key="8">
    <source>
        <dbReference type="EMBL" id="MRG86181.1"/>
    </source>
</evidence>
<evidence type="ECO:0000259" key="7">
    <source>
        <dbReference type="Pfam" id="PF00361"/>
    </source>
</evidence>
<dbReference type="OrthoDB" id="9811718at2"/>
<evidence type="ECO:0000256" key="3">
    <source>
        <dbReference type="ARBA" id="ARBA00022989"/>
    </source>
</evidence>
<protein>
    <recommendedName>
        <fullName evidence="5">NADH-quinone oxidoreductase subunit N</fullName>
        <ecNumber evidence="5">7.1.1.-</ecNumber>
    </recommendedName>
    <alternativeName>
        <fullName evidence="5">NADH dehydrogenase I subunit N</fullName>
    </alternativeName>
    <alternativeName>
        <fullName evidence="5">NDH-1 subunit N</fullName>
    </alternativeName>
</protein>
<evidence type="ECO:0000256" key="1">
    <source>
        <dbReference type="ARBA" id="ARBA00004651"/>
    </source>
</evidence>
<sequence>MDIQTLLSFEWGMMAPEFTILIVGILLSLLDLFGKDTWKKSLPWLAVGGVGVAIIFLLFQYGHGDISILGNTYVFDSFAFYFKLILLIATLLILLMVISRTVQQEVRDRGEYLYLLLAALLGGMMVASGGDLISLFVGLELLSLSSYIMVGLRKRDVRSSEGAMKYLINGSIATAFTLFGMSYVFGLTGSTKLVDIAREMSGSLGSGEPVAIIGFIIMFVGLAFKISTVPFHMWTPDVYEGAVTPVSAFLSVVSKSAGFIIIVRIFWGIFGNATFGGSDTLFATMIDFIAVLAFLTMFIGNLVALRQRNMKRLLAYSSIGHAGYILIPLVSLTPVSLENIWFYLLAYAFMTIGAFMVIYILEQQKQSEDISIFTGLYRESPALAIIMTIFLASLAGIPGTAGFIGKFNIFVGAVAADPAQYILAGTMAVMTVVSYIYYFNIMVQMYIRKPQLEGTTKIARLQSVPLILCVAGTIGLGVFPFIALNFFH</sequence>
<feature type="transmembrane region" description="Helical" evidence="5">
    <location>
        <begin position="133"/>
        <end position="152"/>
    </location>
</feature>
<comment type="subcellular location">
    <subcellularLocation>
        <location evidence="1 5">Cell membrane</location>
        <topology evidence="1 5">Multi-pass membrane protein</topology>
    </subcellularLocation>
    <subcellularLocation>
        <location evidence="6">Membrane</location>
        <topology evidence="6">Multi-pass membrane protein</topology>
    </subcellularLocation>
</comment>
<dbReference type="Pfam" id="PF00361">
    <property type="entry name" value="Proton_antipo_M"/>
    <property type="match status" value="1"/>
</dbReference>
<dbReference type="GO" id="GO:0050136">
    <property type="term" value="F:NADH dehydrogenase (quinone) (non-electrogenic) activity"/>
    <property type="evidence" value="ECO:0007669"/>
    <property type="project" value="UniProtKB-UniRule"/>
</dbReference>
<dbReference type="NCBIfam" id="NF004446">
    <property type="entry name" value="PRK05777.2-4"/>
    <property type="match status" value="1"/>
</dbReference>
<keyword evidence="8" id="KW-0560">Oxidoreductase</keyword>
<feature type="transmembrane region" description="Helical" evidence="5">
    <location>
        <begin position="464"/>
        <end position="487"/>
    </location>
</feature>
<comment type="caution">
    <text evidence="8">The sequence shown here is derived from an EMBL/GenBank/DDBJ whole genome shotgun (WGS) entry which is preliminary data.</text>
</comment>
<comment type="function">
    <text evidence="5">NDH-1 shuttles electrons from NADH, via FMN and iron-sulfur (Fe-S) centers, to quinones in the respiratory chain. The immediate electron acceptor for the enzyme in this species is believed to be a menaquinone. Couples the redox reaction to proton translocation (for every two electrons transferred, four hydrogen ions are translocated across the cytoplasmic membrane), and thus conserves the redox energy in a proton gradient.</text>
</comment>
<feature type="transmembrane region" description="Helical" evidence="5">
    <location>
        <begin position="164"/>
        <end position="185"/>
    </location>
</feature>
<dbReference type="GO" id="GO:0005886">
    <property type="term" value="C:plasma membrane"/>
    <property type="evidence" value="ECO:0007669"/>
    <property type="project" value="UniProtKB-SubCell"/>
</dbReference>
<keyword evidence="4 5" id="KW-0472">Membrane</keyword>
<keyword evidence="5" id="KW-1003">Cell membrane</keyword>
<keyword evidence="5" id="KW-0520">NAD</keyword>
<evidence type="ECO:0000256" key="2">
    <source>
        <dbReference type="ARBA" id="ARBA00022692"/>
    </source>
</evidence>
<keyword evidence="2 5" id="KW-0812">Transmembrane</keyword>
<organism evidence="8 9">
    <name type="scientific">Salinibacillus xinjiangensis</name>
    <dbReference type="NCBI Taxonomy" id="1229268"/>
    <lineage>
        <taxon>Bacteria</taxon>
        <taxon>Bacillati</taxon>
        <taxon>Bacillota</taxon>
        <taxon>Bacilli</taxon>
        <taxon>Bacillales</taxon>
        <taxon>Bacillaceae</taxon>
        <taxon>Salinibacillus</taxon>
    </lineage>
</organism>
<dbReference type="EC" id="7.1.1.-" evidence="5"/>
<keyword evidence="3 5" id="KW-1133">Transmembrane helix</keyword>